<dbReference type="OrthoDB" id="7907836at2"/>
<gene>
    <name evidence="3" type="ORF">LAL4801_03644</name>
</gene>
<feature type="domain" description="DUF4440" evidence="2">
    <location>
        <begin position="30"/>
        <end position="141"/>
    </location>
</feature>
<accession>A0A0M6Y524</accession>
<protein>
    <recommendedName>
        <fullName evidence="2">DUF4440 domain-containing protein</fullName>
    </recommendedName>
</protein>
<organism evidence="3 4">
    <name type="scientific">Roseibium aggregatum</name>
    <dbReference type="NCBI Taxonomy" id="187304"/>
    <lineage>
        <taxon>Bacteria</taxon>
        <taxon>Pseudomonadati</taxon>
        <taxon>Pseudomonadota</taxon>
        <taxon>Alphaproteobacteria</taxon>
        <taxon>Hyphomicrobiales</taxon>
        <taxon>Stappiaceae</taxon>
        <taxon>Roseibium</taxon>
    </lineage>
</organism>
<evidence type="ECO:0000259" key="2">
    <source>
        <dbReference type="Pfam" id="PF14534"/>
    </source>
</evidence>
<dbReference type="STRING" id="187304.B0E33_05125"/>
<dbReference type="Gene3D" id="3.10.450.50">
    <property type="match status" value="1"/>
</dbReference>
<proteinExistence type="predicted"/>
<dbReference type="EMBL" id="CXST01000002">
    <property type="protein sequence ID" value="CTQ45196.1"/>
    <property type="molecule type" value="Genomic_DNA"/>
</dbReference>
<evidence type="ECO:0000256" key="1">
    <source>
        <dbReference type="SAM" id="MobiDB-lite"/>
    </source>
</evidence>
<dbReference type="Pfam" id="PF14534">
    <property type="entry name" value="DUF4440"/>
    <property type="match status" value="1"/>
</dbReference>
<feature type="region of interest" description="Disordered" evidence="1">
    <location>
        <begin position="1"/>
        <end position="21"/>
    </location>
</feature>
<reference evidence="4" key="1">
    <citation type="submission" date="2015-07" db="EMBL/GenBank/DDBJ databases">
        <authorList>
            <person name="Rodrigo-Torres Lidia"/>
            <person name="Arahal R.David."/>
        </authorList>
    </citation>
    <scope>NUCLEOTIDE SEQUENCE [LARGE SCALE GENOMIC DNA]</scope>
    <source>
        <strain evidence="4">CECT 4801</strain>
    </source>
</reference>
<name>A0A0M6Y524_9HYPH</name>
<sequence>MADDGGFAGAGNGQTNGAGAGANGEAEEAIAQLFDDYQAGFNDYDIDRICDCFALPTIIWQHEKGHVFNDDEELIENIEALLQALEKEGVSHSDFHVVSSHVSGSVALVTLDWSQETADGEAVFEFTCHYQLIQDGADWVIACIVNE</sequence>
<evidence type="ECO:0000313" key="4">
    <source>
        <dbReference type="Proteomes" id="UP000048926"/>
    </source>
</evidence>
<dbReference type="Proteomes" id="UP000048926">
    <property type="component" value="Unassembled WGS sequence"/>
</dbReference>
<keyword evidence="4" id="KW-1185">Reference proteome</keyword>
<evidence type="ECO:0000313" key="3">
    <source>
        <dbReference type="EMBL" id="CTQ45196.1"/>
    </source>
</evidence>
<dbReference type="SUPFAM" id="SSF54427">
    <property type="entry name" value="NTF2-like"/>
    <property type="match status" value="1"/>
</dbReference>
<dbReference type="AlphaFoldDB" id="A0A0M6Y524"/>
<dbReference type="InterPro" id="IPR027843">
    <property type="entry name" value="DUF4440"/>
</dbReference>
<dbReference type="RefSeq" id="WP_082444628.1">
    <property type="nucleotide sequence ID" value="NZ_CXST01000002.1"/>
</dbReference>
<dbReference type="InterPro" id="IPR032710">
    <property type="entry name" value="NTF2-like_dom_sf"/>
</dbReference>